<accession>A0A0P1AF45</accession>
<dbReference type="Proteomes" id="UP000054928">
    <property type="component" value="Unassembled WGS sequence"/>
</dbReference>
<organism evidence="2 3">
    <name type="scientific">Plasmopara halstedii</name>
    <name type="common">Downy mildew of sunflower</name>
    <dbReference type="NCBI Taxonomy" id="4781"/>
    <lineage>
        <taxon>Eukaryota</taxon>
        <taxon>Sar</taxon>
        <taxon>Stramenopiles</taxon>
        <taxon>Oomycota</taxon>
        <taxon>Peronosporomycetes</taxon>
        <taxon>Peronosporales</taxon>
        <taxon>Peronosporaceae</taxon>
        <taxon>Plasmopara</taxon>
    </lineage>
</organism>
<feature type="chain" id="PRO_5006058634" evidence="1">
    <location>
        <begin position="20"/>
        <end position="3928"/>
    </location>
</feature>
<protein>
    <submittedName>
        <fullName evidence="2">Uncharacterized protein</fullName>
    </submittedName>
</protein>
<sequence>MKIVWLLTVWAAALVCVNGAEHLHFVTEESLEEIREDETRKLTSVQLAIASGVLLYDDGAKTWTHDLYQLLISCSHGTLKLDRNVEKDLNDTTIFLPDLVGDSSQKRSIRVVTTAYEAQQILTSIIYQPDLNYHRTWLGATNPLCQTENDGHEKVQMQLIPFQNDAFNSLVDTCSSDLFPESKSALNAGSIHTKKISVASVNDPPTIERKSGHDLDLRAGSACIGLSEFTLNDAEATAFVNDPMAVIPLFTLQLDVTNGTLEANRQIALEHGIYFIENDTIPRITWRFSDISASSLILKGAISDLNMFLPLVEYCFSPEISIPVPVSLQVTLSDNGFCGDVGKEPLSASLIVPIRILPAYDLGKFNLLETSITLKNHIAPVPLEYKRGIVDKVDCTLELNNGDGMLIGIDLGTNILYRKPNVISSDAINTYQNVSVPTSGLIIRFFDEQSNGEAITFRLSRYVCSLKGKCHQQTSALLHEESSNQEIIEAFQAITSTIESVSDLQIIRYTKSRFWLFWNIAQTFLQEVAATAHSSVSVQVVKRRFHLQGEAEVIETQLKTLSVYFLMNGVWSHNGLNVTLSASSDSDIYSPDKLSTQLDIIATPVWEDIQLLHPPEVALRESSEIALETTKILYPATYISSVALKLKVQSAFGLVGWDKRLRGSAIATRQISEHEFELRGTLVELTAALPNIRIDESEVQNNFSAFMKNYENQTYELRATELTKTNSLQTISILSTEGLVTGDFVLGLDLPARSFSHLDLNLTKGFCISTTIGANDDVETVSQKIAQMNCVAVAANPSDRVSRHEIQFIRVNAMFPAQVHDLIGSFRISFRGILSGIIPLSSTAEEIKITILALVLDVQGVEVSRIELPEENGFQWQITFGTVGSVDDLISVIYNETSLYCKISAGVMQKGWRTADLKLNVLYPALSQLFYCAKVSSMGSLALELSFPNEFNDVPDFSVYSSTLTSVQTSQLLNATVIKSTKHYITSEPNFFRLLIQNKMTIPLASCATASRIEHAIQNLQIHKLRVSVQRKASAFLANRCDYTVVMSAPTRLTLSLVADSTLFKAILINRGSKIKIALDTISMYLGNLDDSKLFSSGKLHVSIPRMAKKLGIQLSDTNQQVEMNQTMTVGIIDVQGYADELNFTASCTKGNLHLQAKHALPFFPVDKFVDSMLTISGSFSDLKRLLQVSQIVYTPFSYAVGFDKINFSVVSYDDRAIEFLPIKIILRLRSPILHLPESPVSVFESEFFPVTGLRLDSANIENDYVRPHFAIVRISSQSGLVEIVHDRHDHDSSYNSNIQLQGDAEDINGVLKLLSYRYPAVGDLIEDHLLFTSFWADEVGDKLSPVAYSTISVMINTRPLTVQVLFNRKAVGSDLLITTTMNKSATLKDLSLQVDGGATHLRHCNESPVGVAEFKTSMCNFTLRLSLFTEHGYFSNHSEPFLHKNQETSLASVQFLGSVAEANSFLRQQSYAPDPNYYGFDQVVLVVEYTIQNGSVVDSTETLPVFVAPICEAPQLLWADTGTNLNSQTCFTFATFFLPEILLVREGLKEGYCHDNEMFRMIVQADTSALTIKSRLVTGLNNDQHHQCCAVELAGNIRELTSALRSVEIQFEMTQVTSILESASVEVRLERESASYNDLAIVLTSATLQLRFVDNFWSSNMLMRESIESTEDTDVLIGSEINLDWFTYLSNNDIVNISVQNGVVYAKADISFFEASNNLQIECSNKRFLRSVMSNLHYIPDLNFNGIDEILFKARNREFILYIHLQAENDRPELAFDQNELKNWFNFFRKLIPTIHLEDPDNHFLEFDIHIDNGSLILDESLPHALDGVSIKSGSSKSSLRLSSSLATLNVFFHQRIIEVIPNDCSIEGLRRVFCSMSIKACANDGTINTCQQLYLPQQEHVYQIIVSDRNGTISVSAGEIVDLYDVFTIHQNSDATFSNLILRVNVSSGSIKVGIPTCADSPPLKKLHWSSLIRTQSVHALNTDCLNDALATLQLQSVYNSNDPILIQLELLNDFMQLLANESVIVKVTPKVSSKKFISVKAVNDKPWLPKLGVYVHLSSLVDVSIVADRVRSVRADSSTELVQLEVSCLTCAWKYETFVPRVSYEFAQTPSCKLKLIGPSDALNRVLKTLELTVTASSTFNAEAYFFEVTPASSDILTEEQFWRENANISISYVSEPSRIWWEARQNLVLLQSPEYTANLNGVKLKGFEEFPFLNLTITLYCTHGEATIFIPRVRSTMTGIPCGSSKPAVTLTVEQSEVNLLLSSTVIRATRDARERRFELQITAVKSAQKSFSNETSIKLQFRTVLQPSVFSPEPQNVTLDIQVDGDKVQPIGDLVALGGEMVDTLWFRLNVRITNGQLFVPSAVCCVNILDTNSNNEVDMIGKPSALKLALSLLQVQSINVFRVVNTLKVTISPHTLYNVADFMRSPSKYYPMLRPVNVSKNLQPFRKRLDIPSSYPLANYEDSWNVLDNHISDDFGQLVVRDDYRDQNLLNTRAIDTFFAPVWQLAEMTHRTFIAGAVEKSFSRITAIEKELRNECSRCVNAQISSSQQIRNHVKPAFVLSQQTLDQLDDVPIPRVNVRASLNYATEDSAFQFPDLALQFLDSASARYTFSSADEQNQLQAWNLTSHHAFPRSVNPRSYMADNRLYTLDIRVSCGAIYLICSGSLHGHEALSGAQHLKLEGTVTELNRNLSCLVYFTAKKCNEEQYPGGHIVDWKFAVSFRNNSVESFADLVIMSKANTPKILISHAFADSSCSMDDFLSFIKTECLPLECDEDSPVKLGGFQVQSGGTVHQASSERLNTIKITVSQGVLSLGDNLRSTCMNRFEGVQASKQISFTANVDCVNKMLARIVYVGEPDFSGTDQLKIHLSNHDEIFDEVIVPIIVHEINDAPYIAVDSSYYEADEDVSLVIDGFHLRDPDALNNSLRVILETKYGQLALLRQNGVQVTAEAKESVGKVAFRLTLEGTLRNLDTAITSVIYTSAKDWNSLQYLPDGGKLDLNGFDMITINSSDSSSFNGSSLSVIYVYVNPKPDPVLINVPYAESRPGILRGDEDTWIEVKGLAFSSADDTSQVTLLVSISVTQGILSLLQVRGLTFFEQTTDYKTLKIKGTFACINACINALRYLPDKDFFGQDSLGVTAVAIDEYTQQQTPSSFISVVILVSAINDAPVWNIGSSTTRKIYRNQAISISGISFHDVDIDNMNCTIESCELDLQIEASDGFVVVSDQSNFRSQNQSKTTYIVLSGTTHELNTLLSRATFELATAQYKRAGGSIDAKLRLTVDDRGASGYGGPQISTTTILFNLLSWSHSEYLLVAPDHVLTLKEDTAIVFNGNLRLDNPGSSRSYFELLELTITSNNGHFALESTRIGVQILQNDSDGKVVLRGSFTQLNAALNGSSYIPRVNRYGSDELSLSLLENALVEGPKKKIDLSIYLYVTPVCDEPYWEARTDFPLIMKEDGYLPINSTFLVNPDRDDDRQVEVTIRVAHGGVMLSVTEGLLIQHTLFSTSEEQLVALHAPPGDTFFKSRFFYKELIFRGQVGDINAALKEMVFNPWLDYNSDGWPMDEIVLEATSFCGNLKETTANRMTIPIAVLAVNDPPKLISHHFELIGALDSLDTTSWQSPILASEGISQRIESSEIYDPDDDVGRNLRLLVNISCYHCSISRELLTQRTEIDSDDLIVVTQNSSNVDGIQLIVHGKVASLNIGVMSRLVLRRMDNYNGLAFVVVEISDLGNFGEGGSLSATYVLCVEVNPKSDISRAQTLSPADIVDDTGTIDLENEFLSNMQAERLSINAPPTISMASTFYVPMNNWVSLSGIEIFDRDSGNGLIYVSIAVHNGKLRVLVSPGGPTQLSLLDFSQELNFATTLMQAKQIFVTLEYMCDDSTGCSSLLHDYLTVHVDDNGYTGTQGPKIATKRAEVVVIGEV</sequence>
<keyword evidence="1" id="KW-0732">Signal</keyword>
<dbReference type="GeneID" id="36404229"/>
<dbReference type="RefSeq" id="XP_024575485.1">
    <property type="nucleotide sequence ID" value="XM_024724628.1"/>
</dbReference>
<dbReference type="EMBL" id="CCYD01000349">
    <property type="protein sequence ID" value="CEG39116.1"/>
    <property type="molecule type" value="Genomic_DNA"/>
</dbReference>
<evidence type="ECO:0000313" key="3">
    <source>
        <dbReference type="Proteomes" id="UP000054928"/>
    </source>
</evidence>
<proteinExistence type="predicted"/>
<dbReference type="OrthoDB" id="191057at2759"/>
<dbReference type="OMA" id="YTSAKDW"/>
<evidence type="ECO:0000313" key="2">
    <source>
        <dbReference type="EMBL" id="CEG39116.1"/>
    </source>
</evidence>
<evidence type="ECO:0000256" key="1">
    <source>
        <dbReference type="SAM" id="SignalP"/>
    </source>
</evidence>
<feature type="signal peptide" evidence="1">
    <location>
        <begin position="1"/>
        <end position="19"/>
    </location>
</feature>
<reference evidence="3" key="1">
    <citation type="submission" date="2014-09" db="EMBL/GenBank/DDBJ databases">
        <authorList>
            <person name="Sharma Rahul"/>
            <person name="Thines Marco"/>
        </authorList>
    </citation>
    <scope>NUCLEOTIDE SEQUENCE [LARGE SCALE GENOMIC DNA]</scope>
</reference>
<name>A0A0P1AF45_PLAHL</name>
<keyword evidence="3" id="KW-1185">Reference proteome</keyword>